<dbReference type="PANTHER" id="PTHR43877">
    <property type="entry name" value="AMINOALKYLPHOSPHONATE N-ACETYLTRANSFERASE-RELATED-RELATED"/>
    <property type="match status" value="1"/>
</dbReference>
<sequence>PKRPYRQATRDDAASIAAVAAEVLAELGEASGLPPYGGPARRPPVWASGPGPMTPEGVSERLAGYEDKGAMFVCEGDEGVCGFAALEPEPREDGCAVMGVWLLPSARGKGMGRWLALMAVDFARAAGYAKVRGTLPAGNQAALSFFSEIGALAQVIGEDMEYELPL</sequence>
<dbReference type="CDD" id="cd04301">
    <property type="entry name" value="NAT_SF"/>
    <property type="match status" value="1"/>
</dbReference>
<dbReference type="AlphaFoldDB" id="X0WE07"/>
<evidence type="ECO:0000313" key="5">
    <source>
        <dbReference type="EMBL" id="GAG29219.1"/>
    </source>
</evidence>
<protein>
    <recommendedName>
        <fullName evidence="4">N-acetyltransferase domain-containing protein</fullName>
    </recommendedName>
</protein>
<feature type="region of interest" description="Disordered" evidence="3">
    <location>
        <begin position="31"/>
        <end position="59"/>
    </location>
</feature>
<name>X0WE07_9ZZZZ</name>
<dbReference type="SUPFAM" id="SSF55729">
    <property type="entry name" value="Acyl-CoA N-acyltransferases (Nat)"/>
    <property type="match status" value="1"/>
</dbReference>
<evidence type="ECO:0000256" key="2">
    <source>
        <dbReference type="ARBA" id="ARBA00023315"/>
    </source>
</evidence>
<organism evidence="5">
    <name type="scientific">marine sediment metagenome</name>
    <dbReference type="NCBI Taxonomy" id="412755"/>
    <lineage>
        <taxon>unclassified sequences</taxon>
        <taxon>metagenomes</taxon>
        <taxon>ecological metagenomes</taxon>
    </lineage>
</organism>
<evidence type="ECO:0000256" key="3">
    <source>
        <dbReference type="SAM" id="MobiDB-lite"/>
    </source>
</evidence>
<evidence type="ECO:0000256" key="1">
    <source>
        <dbReference type="ARBA" id="ARBA00022679"/>
    </source>
</evidence>
<keyword evidence="2" id="KW-0012">Acyltransferase</keyword>
<reference evidence="5" key="1">
    <citation type="journal article" date="2014" name="Front. Microbiol.">
        <title>High frequency of phylogenetically diverse reductive dehalogenase-homologous genes in deep subseafloor sedimentary metagenomes.</title>
        <authorList>
            <person name="Kawai M."/>
            <person name="Futagami T."/>
            <person name="Toyoda A."/>
            <person name="Takaki Y."/>
            <person name="Nishi S."/>
            <person name="Hori S."/>
            <person name="Arai W."/>
            <person name="Tsubouchi T."/>
            <person name="Morono Y."/>
            <person name="Uchiyama I."/>
            <person name="Ito T."/>
            <person name="Fujiyama A."/>
            <person name="Inagaki F."/>
            <person name="Takami H."/>
        </authorList>
    </citation>
    <scope>NUCLEOTIDE SEQUENCE</scope>
    <source>
        <strain evidence="5">Expedition CK06-06</strain>
    </source>
</reference>
<dbReference type="PROSITE" id="PS51186">
    <property type="entry name" value="GNAT"/>
    <property type="match status" value="1"/>
</dbReference>
<dbReference type="GO" id="GO:0016747">
    <property type="term" value="F:acyltransferase activity, transferring groups other than amino-acyl groups"/>
    <property type="evidence" value="ECO:0007669"/>
    <property type="project" value="InterPro"/>
</dbReference>
<dbReference type="PANTHER" id="PTHR43877:SF2">
    <property type="entry name" value="AMINOALKYLPHOSPHONATE N-ACETYLTRANSFERASE-RELATED"/>
    <property type="match status" value="1"/>
</dbReference>
<accession>X0WE07</accession>
<dbReference type="InterPro" id="IPR016181">
    <property type="entry name" value="Acyl_CoA_acyltransferase"/>
</dbReference>
<gene>
    <name evidence="5" type="ORF">S01H1_73406</name>
</gene>
<dbReference type="InterPro" id="IPR050832">
    <property type="entry name" value="Bact_Acetyltransf"/>
</dbReference>
<feature type="domain" description="N-acetyltransferase" evidence="4">
    <location>
        <begin position="3"/>
        <end position="166"/>
    </location>
</feature>
<evidence type="ECO:0000259" key="4">
    <source>
        <dbReference type="PROSITE" id="PS51186"/>
    </source>
</evidence>
<dbReference type="EMBL" id="BARS01049047">
    <property type="protein sequence ID" value="GAG29219.1"/>
    <property type="molecule type" value="Genomic_DNA"/>
</dbReference>
<feature type="non-terminal residue" evidence="5">
    <location>
        <position position="1"/>
    </location>
</feature>
<dbReference type="Pfam" id="PF00583">
    <property type="entry name" value="Acetyltransf_1"/>
    <property type="match status" value="1"/>
</dbReference>
<keyword evidence="1" id="KW-0808">Transferase</keyword>
<proteinExistence type="predicted"/>
<dbReference type="InterPro" id="IPR000182">
    <property type="entry name" value="GNAT_dom"/>
</dbReference>
<comment type="caution">
    <text evidence="5">The sequence shown here is derived from an EMBL/GenBank/DDBJ whole genome shotgun (WGS) entry which is preliminary data.</text>
</comment>
<dbReference type="Gene3D" id="3.40.630.30">
    <property type="match status" value="1"/>
</dbReference>